<name>A0ABR6XEP9_9BURK</name>
<keyword evidence="2" id="KW-1185">Reference proteome</keyword>
<accession>A0ABR6XEP9</accession>
<comment type="caution">
    <text evidence="1">The sequence shown here is derived from an EMBL/GenBank/DDBJ whole genome shotgun (WGS) entry which is preliminary data.</text>
</comment>
<dbReference type="RefSeq" id="WP_190478541.1">
    <property type="nucleotide sequence ID" value="NZ_JACOFT010000002.1"/>
</dbReference>
<evidence type="ECO:0008006" key="3">
    <source>
        <dbReference type="Google" id="ProtNLM"/>
    </source>
</evidence>
<proteinExistence type="predicted"/>
<reference evidence="1 2" key="1">
    <citation type="submission" date="2020-08" db="EMBL/GenBank/DDBJ databases">
        <title>Novel species isolated from subtropical streams in China.</title>
        <authorList>
            <person name="Lu H."/>
        </authorList>
    </citation>
    <scope>NUCLEOTIDE SEQUENCE [LARGE SCALE GENOMIC DNA]</scope>
    <source>
        <strain evidence="1 2">CCTCC AB 2015119</strain>
    </source>
</reference>
<dbReference type="Proteomes" id="UP000637632">
    <property type="component" value="Unassembled WGS sequence"/>
</dbReference>
<evidence type="ECO:0000313" key="1">
    <source>
        <dbReference type="EMBL" id="MBC3811331.1"/>
    </source>
</evidence>
<dbReference type="EMBL" id="JACOFT010000002">
    <property type="protein sequence ID" value="MBC3811331.1"/>
    <property type="molecule type" value="Genomic_DNA"/>
</dbReference>
<sequence>MTFDKKALFNAILPKTKLVPVDGFGDVIVKQLDTEETDSIRAILKEHGDNAQFRFEMLVLSVVDDKGKAIFNTKDIPALKKSANAPIDSLITEVLKLNGFYKEATVKN</sequence>
<protein>
    <recommendedName>
        <fullName evidence="3">Tail assembly chaperone</fullName>
    </recommendedName>
</protein>
<dbReference type="InterPro" id="IPR038556">
    <property type="entry name" value="TAC_Gp13-like_sf"/>
</dbReference>
<organism evidence="1 2">
    <name type="scientific">Undibacterium aquatile</name>
    <dbReference type="NCBI Taxonomy" id="1537398"/>
    <lineage>
        <taxon>Bacteria</taxon>
        <taxon>Pseudomonadati</taxon>
        <taxon>Pseudomonadota</taxon>
        <taxon>Betaproteobacteria</taxon>
        <taxon>Burkholderiales</taxon>
        <taxon>Oxalobacteraceae</taxon>
        <taxon>Undibacterium</taxon>
    </lineage>
</organism>
<dbReference type="Gene3D" id="3.30.2220.20">
    <property type="entry name" value="Phage tail assembly chaperone gp13-like"/>
    <property type="match status" value="1"/>
</dbReference>
<evidence type="ECO:0000313" key="2">
    <source>
        <dbReference type="Proteomes" id="UP000637632"/>
    </source>
</evidence>
<gene>
    <name evidence="1" type="ORF">H8K26_07735</name>
</gene>